<organism evidence="9 10">
    <name type="scientific">Amycolatopsis bartoniae</name>
    <dbReference type="NCBI Taxonomy" id="941986"/>
    <lineage>
        <taxon>Bacteria</taxon>
        <taxon>Bacillati</taxon>
        <taxon>Actinomycetota</taxon>
        <taxon>Actinomycetes</taxon>
        <taxon>Pseudonocardiales</taxon>
        <taxon>Pseudonocardiaceae</taxon>
        <taxon>Amycolatopsis</taxon>
    </lineage>
</organism>
<dbReference type="EMBL" id="BNAV01000001">
    <property type="protein sequence ID" value="GHF37266.1"/>
    <property type="molecule type" value="Genomic_DNA"/>
</dbReference>
<dbReference type="OrthoDB" id="8617494at2"/>
<sequence length="177" mass="20222">MLDWSQILEPNTHPLEILVRGSSMYLGLFVLLRVILKRESGTTGVTDLLVVVLIADAAQNGMAGQYQSISDGLLLVAVIIGWSFLLNWVAVHWRWAERLVRPRPLPLVRDGVLLRRNMRHELITEAELRAQLREQGIAHLEDVHEVRMEADGQFSVIPCEQAKDQHRPRNPRSKQRV</sequence>
<evidence type="ECO:0000256" key="7">
    <source>
        <dbReference type="SAM" id="Phobius"/>
    </source>
</evidence>
<keyword evidence="10" id="KW-1185">Reference proteome</keyword>
<dbReference type="Pfam" id="PF04239">
    <property type="entry name" value="DUF421"/>
    <property type="match status" value="1"/>
</dbReference>
<dbReference type="InterPro" id="IPR023090">
    <property type="entry name" value="UPF0702_alpha/beta_dom_sf"/>
</dbReference>
<dbReference type="AlphaFoldDB" id="A0A8H9M8X1"/>
<protein>
    <submittedName>
        <fullName evidence="9">DUF421 domain-containing protein</fullName>
    </submittedName>
</protein>
<dbReference type="InterPro" id="IPR007353">
    <property type="entry name" value="DUF421"/>
</dbReference>
<comment type="caution">
    <text evidence="9">The sequence shown here is derived from an EMBL/GenBank/DDBJ whole genome shotgun (WGS) entry which is preliminary data.</text>
</comment>
<evidence type="ECO:0000256" key="1">
    <source>
        <dbReference type="ARBA" id="ARBA00004651"/>
    </source>
</evidence>
<evidence type="ECO:0000256" key="2">
    <source>
        <dbReference type="ARBA" id="ARBA00006448"/>
    </source>
</evidence>
<evidence type="ECO:0000313" key="9">
    <source>
        <dbReference type="EMBL" id="GHF37266.1"/>
    </source>
</evidence>
<dbReference type="PANTHER" id="PTHR34582">
    <property type="entry name" value="UPF0702 TRANSMEMBRANE PROTEIN YCAP"/>
    <property type="match status" value="1"/>
</dbReference>
<reference evidence="9" key="1">
    <citation type="journal article" date="2014" name="Int. J. Syst. Evol. Microbiol.">
        <title>Complete genome sequence of Corynebacterium casei LMG S-19264T (=DSM 44701T), isolated from a smear-ripened cheese.</title>
        <authorList>
            <consortium name="US DOE Joint Genome Institute (JGI-PGF)"/>
            <person name="Walter F."/>
            <person name="Albersmeier A."/>
            <person name="Kalinowski J."/>
            <person name="Ruckert C."/>
        </authorList>
    </citation>
    <scope>NUCLEOTIDE SEQUENCE</scope>
    <source>
        <strain evidence="9">CGMCC 4.7679</strain>
    </source>
</reference>
<reference evidence="9" key="2">
    <citation type="submission" date="2020-09" db="EMBL/GenBank/DDBJ databases">
        <authorList>
            <person name="Sun Q."/>
            <person name="Zhou Y."/>
        </authorList>
    </citation>
    <scope>NUCLEOTIDE SEQUENCE</scope>
    <source>
        <strain evidence="9">CGMCC 4.7679</strain>
    </source>
</reference>
<evidence type="ECO:0000256" key="6">
    <source>
        <dbReference type="ARBA" id="ARBA00023136"/>
    </source>
</evidence>
<dbReference type="PANTHER" id="PTHR34582:SF6">
    <property type="entry name" value="UPF0702 TRANSMEMBRANE PROTEIN YCAP"/>
    <property type="match status" value="1"/>
</dbReference>
<comment type="similarity">
    <text evidence="2">Belongs to the UPF0702 family.</text>
</comment>
<comment type="subcellular location">
    <subcellularLocation>
        <location evidence="1">Cell membrane</location>
        <topology evidence="1">Multi-pass membrane protein</topology>
    </subcellularLocation>
</comment>
<dbReference type="Gene3D" id="3.30.240.20">
    <property type="entry name" value="bsu07140 like domains"/>
    <property type="match status" value="1"/>
</dbReference>
<evidence type="ECO:0000313" key="10">
    <source>
        <dbReference type="Proteomes" id="UP000658656"/>
    </source>
</evidence>
<feature type="domain" description="YetF C-terminal" evidence="8">
    <location>
        <begin position="92"/>
        <end position="162"/>
    </location>
</feature>
<name>A0A8H9M8X1_9PSEU</name>
<keyword evidence="5 7" id="KW-1133">Transmembrane helix</keyword>
<gene>
    <name evidence="9" type="ORF">GCM10017566_08020</name>
</gene>
<dbReference type="GO" id="GO:0005886">
    <property type="term" value="C:plasma membrane"/>
    <property type="evidence" value="ECO:0007669"/>
    <property type="project" value="UniProtKB-SubCell"/>
</dbReference>
<dbReference type="Proteomes" id="UP000658656">
    <property type="component" value="Unassembled WGS sequence"/>
</dbReference>
<proteinExistence type="inferred from homology"/>
<feature type="transmembrane region" description="Helical" evidence="7">
    <location>
        <begin position="72"/>
        <end position="93"/>
    </location>
</feature>
<evidence type="ECO:0000256" key="5">
    <source>
        <dbReference type="ARBA" id="ARBA00022989"/>
    </source>
</evidence>
<keyword evidence="6 7" id="KW-0472">Membrane</keyword>
<evidence type="ECO:0000259" key="8">
    <source>
        <dbReference type="Pfam" id="PF04239"/>
    </source>
</evidence>
<dbReference type="RefSeq" id="WP_145939360.1">
    <property type="nucleotide sequence ID" value="NZ_BNAV01000001.1"/>
</dbReference>
<evidence type="ECO:0000256" key="3">
    <source>
        <dbReference type="ARBA" id="ARBA00022475"/>
    </source>
</evidence>
<keyword evidence="3" id="KW-1003">Cell membrane</keyword>
<accession>A0A8H9M8X1</accession>
<evidence type="ECO:0000256" key="4">
    <source>
        <dbReference type="ARBA" id="ARBA00022692"/>
    </source>
</evidence>
<keyword evidence="4 7" id="KW-0812">Transmembrane</keyword>